<dbReference type="EMBL" id="KK784876">
    <property type="protein sequence ID" value="KDO81414.1"/>
    <property type="molecule type" value="Genomic_DNA"/>
</dbReference>
<reference evidence="1 2" key="1">
    <citation type="submission" date="2014-04" db="EMBL/GenBank/DDBJ databases">
        <authorList>
            <consortium name="International Citrus Genome Consortium"/>
            <person name="Gmitter F."/>
            <person name="Chen C."/>
            <person name="Farmerie W."/>
            <person name="Harkins T."/>
            <person name="Desany B."/>
            <person name="Mohiuddin M."/>
            <person name="Kodira C."/>
            <person name="Borodovsky M."/>
            <person name="Lomsadze A."/>
            <person name="Burns P."/>
            <person name="Jenkins J."/>
            <person name="Prochnik S."/>
            <person name="Shu S."/>
            <person name="Chapman J."/>
            <person name="Pitluck S."/>
            <person name="Schmutz J."/>
            <person name="Rokhsar D."/>
        </authorList>
    </citation>
    <scope>NUCLEOTIDE SEQUENCE</scope>
</reference>
<proteinExistence type="predicted"/>
<gene>
    <name evidence="1" type="ORF">CISIN_1g0251782mg</name>
</gene>
<name>A0A067GP50_CITSI</name>
<feature type="non-terminal residue" evidence="1">
    <location>
        <position position="12"/>
    </location>
</feature>
<keyword evidence="2" id="KW-1185">Reference proteome</keyword>
<evidence type="ECO:0000313" key="2">
    <source>
        <dbReference type="Proteomes" id="UP000027120"/>
    </source>
</evidence>
<evidence type="ECO:0000313" key="1">
    <source>
        <dbReference type="EMBL" id="KDO81414.1"/>
    </source>
</evidence>
<sequence length="12" mass="1630">MREEYEEEMERV</sequence>
<protein>
    <submittedName>
        <fullName evidence="1">Uncharacterized protein</fullName>
    </submittedName>
</protein>
<accession>A0A067GP50</accession>
<dbReference type="Proteomes" id="UP000027120">
    <property type="component" value="Unassembled WGS sequence"/>
</dbReference>
<organism evidence="1 2">
    <name type="scientific">Citrus sinensis</name>
    <name type="common">Sweet orange</name>
    <name type="synonym">Citrus aurantium var. sinensis</name>
    <dbReference type="NCBI Taxonomy" id="2711"/>
    <lineage>
        <taxon>Eukaryota</taxon>
        <taxon>Viridiplantae</taxon>
        <taxon>Streptophyta</taxon>
        <taxon>Embryophyta</taxon>
        <taxon>Tracheophyta</taxon>
        <taxon>Spermatophyta</taxon>
        <taxon>Magnoliopsida</taxon>
        <taxon>eudicotyledons</taxon>
        <taxon>Gunneridae</taxon>
        <taxon>Pentapetalae</taxon>
        <taxon>rosids</taxon>
        <taxon>malvids</taxon>
        <taxon>Sapindales</taxon>
        <taxon>Rutaceae</taxon>
        <taxon>Aurantioideae</taxon>
        <taxon>Citrus</taxon>
    </lineage>
</organism>